<comment type="caution">
    <text evidence="6">The sequence shown here is derived from an EMBL/GenBank/DDBJ whole genome shotgun (WGS) entry which is preliminary data.</text>
</comment>
<dbReference type="InterPro" id="IPR033275">
    <property type="entry name" value="MARCH-like"/>
</dbReference>
<protein>
    <recommendedName>
        <fullName evidence="5">RING-CH-type domain-containing protein</fullName>
    </recommendedName>
</protein>
<dbReference type="SMART" id="SM00744">
    <property type="entry name" value="RINGv"/>
    <property type="match status" value="1"/>
</dbReference>
<dbReference type="PANTHER" id="PTHR23012:SF176">
    <property type="entry name" value="OS01G0894600 PROTEIN"/>
    <property type="match status" value="1"/>
</dbReference>
<evidence type="ECO:0000259" key="5">
    <source>
        <dbReference type="PROSITE" id="PS51292"/>
    </source>
</evidence>
<dbReference type="PANTHER" id="PTHR23012">
    <property type="entry name" value="RING/FYVE/PHD ZINC FINGER DOMAIN-CONTAINING"/>
    <property type="match status" value="1"/>
</dbReference>
<gene>
    <name evidence="6" type="ORF">FEM48_Zijuj01G0326500</name>
</gene>
<evidence type="ECO:0000256" key="2">
    <source>
        <dbReference type="ARBA" id="ARBA00022771"/>
    </source>
</evidence>
<evidence type="ECO:0000256" key="3">
    <source>
        <dbReference type="ARBA" id="ARBA00022833"/>
    </source>
</evidence>
<organism evidence="6 7">
    <name type="scientific">Ziziphus jujuba var. spinosa</name>
    <dbReference type="NCBI Taxonomy" id="714518"/>
    <lineage>
        <taxon>Eukaryota</taxon>
        <taxon>Viridiplantae</taxon>
        <taxon>Streptophyta</taxon>
        <taxon>Embryophyta</taxon>
        <taxon>Tracheophyta</taxon>
        <taxon>Spermatophyta</taxon>
        <taxon>Magnoliopsida</taxon>
        <taxon>eudicotyledons</taxon>
        <taxon>Gunneridae</taxon>
        <taxon>Pentapetalae</taxon>
        <taxon>rosids</taxon>
        <taxon>fabids</taxon>
        <taxon>Rosales</taxon>
        <taxon>Rhamnaceae</taxon>
        <taxon>Paliureae</taxon>
        <taxon>Ziziphus</taxon>
    </lineage>
</organism>
<dbReference type="EMBL" id="JAEACU010000001">
    <property type="protein sequence ID" value="KAH7547596.1"/>
    <property type="molecule type" value="Genomic_DNA"/>
</dbReference>
<name>A0A978W6L2_ZIZJJ</name>
<reference evidence="6" key="1">
    <citation type="journal article" date="2021" name="Front. Plant Sci.">
        <title>Chromosome-Scale Genome Assembly for Chinese Sour Jujube and Insights Into Its Genome Evolution and Domestication Signature.</title>
        <authorList>
            <person name="Shen L.-Y."/>
            <person name="Luo H."/>
            <person name="Wang X.-L."/>
            <person name="Wang X.-M."/>
            <person name="Qiu X.-J."/>
            <person name="Liu H."/>
            <person name="Zhou S.-S."/>
            <person name="Jia K.-H."/>
            <person name="Nie S."/>
            <person name="Bao Y.-T."/>
            <person name="Zhang R.-G."/>
            <person name="Yun Q.-Z."/>
            <person name="Chai Y.-H."/>
            <person name="Lu J.-Y."/>
            <person name="Li Y."/>
            <person name="Zhao S.-W."/>
            <person name="Mao J.-F."/>
            <person name="Jia S.-G."/>
            <person name="Mao Y.-M."/>
        </authorList>
    </citation>
    <scope>NUCLEOTIDE SEQUENCE</scope>
    <source>
        <strain evidence="6">AT0</strain>
        <tissue evidence="6">Leaf</tissue>
    </source>
</reference>
<keyword evidence="2" id="KW-0863">Zinc-finger</keyword>
<keyword evidence="3" id="KW-0862">Zinc</keyword>
<proteinExistence type="predicted"/>
<dbReference type="Gene3D" id="3.30.40.10">
    <property type="entry name" value="Zinc/RING finger domain, C3HC4 (zinc finger)"/>
    <property type="match status" value="1"/>
</dbReference>
<sequence>MVDDFMVCVDRIIASTCFESVHGGGRGGDCETPPPTSSVESASPGTVALKKKKKSSGEEECSSNKEIEILECRICQEEDEIHAMEAPCACNGTLKVFCLLDFLLNIFSAKMSHFGMQFAHRRCIQRWCNKKGDVTCEICNQVFSPNYSLPPARSNEVMTIDIRQWGTHFDLHRSHLLALAAAERHLLQSEYEDYADANSSSVAFAHNFACTTSFNGNKVYWHGAGIINVRQCKYGINIGEQNKISRPISNAICFELWQRLDSGFFRTLRSQFFKSLVFSYRAMWLPVRGLSYKAEGGDRVKRPLMEISQLFNQSTLHWTITLVDLVAFEVKWQIDSIRISDVNTICLVLFPLLWKCGKRRYLNPVVFVIAITWHDAYPEIHCYSLGSITLLLYPIGTQTYCHMYLFKILRCGMRKPS</sequence>
<evidence type="ECO:0000256" key="1">
    <source>
        <dbReference type="ARBA" id="ARBA00022723"/>
    </source>
</evidence>
<dbReference type="InterPro" id="IPR011016">
    <property type="entry name" value="Znf_RING-CH"/>
</dbReference>
<evidence type="ECO:0000313" key="6">
    <source>
        <dbReference type="EMBL" id="KAH7547596.1"/>
    </source>
</evidence>
<dbReference type="GO" id="GO:0016020">
    <property type="term" value="C:membrane"/>
    <property type="evidence" value="ECO:0007669"/>
    <property type="project" value="TreeGrafter"/>
</dbReference>
<dbReference type="InterPro" id="IPR022143">
    <property type="entry name" value="DUF3675"/>
</dbReference>
<evidence type="ECO:0000313" key="7">
    <source>
        <dbReference type="Proteomes" id="UP000813462"/>
    </source>
</evidence>
<dbReference type="Proteomes" id="UP000813462">
    <property type="component" value="Unassembled WGS sequence"/>
</dbReference>
<feature type="domain" description="RING-CH-type" evidence="5">
    <location>
        <begin position="64"/>
        <end position="146"/>
    </location>
</feature>
<dbReference type="GO" id="GO:0008270">
    <property type="term" value="F:zinc ion binding"/>
    <property type="evidence" value="ECO:0007669"/>
    <property type="project" value="UniProtKB-KW"/>
</dbReference>
<dbReference type="PROSITE" id="PS51292">
    <property type="entry name" value="ZF_RING_CH"/>
    <property type="match status" value="1"/>
</dbReference>
<dbReference type="Pfam" id="PF12428">
    <property type="entry name" value="DUF3675"/>
    <property type="match status" value="1"/>
</dbReference>
<dbReference type="GO" id="GO:0004842">
    <property type="term" value="F:ubiquitin-protein transferase activity"/>
    <property type="evidence" value="ECO:0007669"/>
    <property type="project" value="TreeGrafter"/>
</dbReference>
<dbReference type="SUPFAM" id="SSF57850">
    <property type="entry name" value="RING/U-box"/>
    <property type="match status" value="1"/>
</dbReference>
<keyword evidence="1" id="KW-0479">Metal-binding</keyword>
<evidence type="ECO:0000256" key="4">
    <source>
        <dbReference type="SAM" id="MobiDB-lite"/>
    </source>
</evidence>
<dbReference type="AlphaFoldDB" id="A0A978W6L2"/>
<dbReference type="InterPro" id="IPR013083">
    <property type="entry name" value="Znf_RING/FYVE/PHD"/>
</dbReference>
<accession>A0A978W6L2</accession>
<dbReference type="Pfam" id="PF12906">
    <property type="entry name" value="RINGv"/>
    <property type="match status" value="1"/>
</dbReference>
<dbReference type="GO" id="GO:0016567">
    <property type="term" value="P:protein ubiquitination"/>
    <property type="evidence" value="ECO:0007669"/>
    <property type="project" value="TreeGrafter"/>
</dbReference>
<feature type="region of interest" description="Disordered" evidence="4">
    <location>
        <begin position="22"/>
        <end position="49"/>
    </location>
</feature>